<protein>
    <submittedName>
        <fullName evidence="1">Uncharacterized protein</fullName>
    </submittedName>
</protein>
<evidence type="ECO:0000313" key="2">
    <source>
        <dbReference type="Proteomes" id="UP001195965"/>
    </source>
</evidence>
<dbReference type="Proteomes" id="UP001195965">
    <property type="component" value="Chromosome"/>
</dbReference>
<accession>A0ACD5HBF2</accession>
<dbReference type="EMBL" id="CP127526">
    <property type="protein sequence ID" value="XRI72315.1"/>
    <property type="molecule type" value="Genomic_DNA"/>
</dbReference>
<evidence type="ECO:0000313" key="1">
    <source>
        <dbReference type="EMBL" id="XRI72315.1"/>
    </source>
</evidence>
<reference evidence="1 2" key="1">
    <citation type="journal article" date="2021" name="ISME J.">
        <title>Genomic evolution of the class Acidithiobacillia: deep-branching Proteobacteria living in extreme acidic conditions.</title>
        <authorList>
            <person name="Moya-Beltran A."/>
            <person name="Beard S."/>
            <person name="Rojas-Villalobos C."/>
            <person name="Issotta F."/>
            <person name="Gallardo Y."/>
            <person name="Ulloa R."/>
            <person name="Giaveno A."/>
            <person name="Degli Esposti M."/>
            <person name="Johnson D.B."/>
            <person name="Quatrini R."/>
        </authorList>
    </citation>
    <scope>NUCLEOTIDE SEQUENCE [LARGE SCALE GENOMIC DNA]</scope>
    <source>
        <strain evidence="1 2">GG1-14</strain>
    </source>
</reference>
<proteinExistence type="predicted"/>
<keyword evidence="2" id="KW-1185">Reference proteome</keyword>
<sequence>MARPVFHHTERRQLSRVGNMAPFQGRHKGATPNDLEVRLRANGIERLVLELRPEPVEQTEEALA</sequence>
<gene>
    <name evidence="1" type="ORF">HHS34_007565</name>
</gene>
<organism evidence="1 2">
    <name type="scientific">Acidithiobacillus montserratensis</name>
    <dbReference type="NCBI Taxonomy" id="2729135"/>
    <lineage>
        <taxon>Bacteria</taxon>
        <taxon>Pseudomonadati</taxon>
        <taxon>Pseudomonadota</taxon>
        <taxon>Acidithiobacillia</taxon>
        <taxon>Acidithiobacillales</taxon>
        <taxon>Acidithiobacillaceae</taxon>
        <taxon>Acidithiobacillus</taxon>
    </lineage>
</organism>
<name>A0ACD5HBF2_9PROT</name>